<gene>
    <name evidence="4" type="ORF">CJ199_15305</name>
</gene>
<dbReference type="InterPro" id="IPR022644">
    <property type="entry name" value="De-COase2_N"/>
</dbReference>
<reference evidence="4 5" key="1">
    <citation type="submission" date="2017-09" db="EMBL/GenBank/DDBJ databases">
        <title>Bacterial strain isolated from the female urinary microbiota.</title>
        <authorList>
            <person name="Thomas-White K."/>
            <person name="Kumar N."/>
            <person name="Forster S."/>
            <person name="Putonti C."/>
            <person name="Lawley T."/>
            <person name="Wolfe A.J."/>
        </authorList>
    </citation>
    <scope>NUCLEOTIDE SEQUENCE [LARGE SCALE GENOMIC DNA]</scope>
    <source>
        <strain evidence="4 5">UMB1301</strain>
    </source>
</reference>
<dbReference type="Gene3D" id="2.40.37.10">
    <property type="entry name" value="Lyase, Ornithine Decarboxylase, Chain A, domain 1"/>
    <property type="match status" value="1"/>
</dbReference>
<name>A0A2N6VIQ2_9MICO</name>
<sequence>VVPEIDLGGGFGIRYTSQDKPVSFAQMAGLLAAAVAEECDDADFPRPAVSFEPGRAIVGQAVFSLYTAGTIKEVETGSGIRTYVSVDGGMSDNIRTALYDADYSCTLASRSSDAKA</sequence>
<evidence type="ECO:0000256" key="2">
    <source>
        <dbReference type="ARBA" id="ARBA00022898"/>
    </source>
</evidence>
<feature type="domain" description="Orn/DAP/Arg decarboxylase 2 N-terminal" evidence="3">
    <location>
        <begin position="4"/>
        <end position="59"/>
    </location>
</feature>
<organism evidence="4 5">
    <name type="scientific">Brevibacterium paucivorans</name>
    <dbReference type="NCBI Taxonomy" id="170994"/>
    <lineage>
        <taxon>Bacteria</taxon>
        <taxon>Bacillati</taxon>
        <taxon>Actinomycetota</taxon>
        <taxon>Actinomycetes</taxon>
        <taxon>Micrococcales</taxon>
        <taxon>Brevibacteriaceae</taxon>
        <taxon>Brevibacterium</taxon>
    </lineage>
</organism>
<accession>A0A2N6VIQ2</accession>
<feature type="non-terminal residue" evidence="4">
    <location>
        <position position="1"/>
    </location>
</feature>
<dbReference type="Proteomes" id="UP000235598">
    <property type="component" value="Unassembled WGS sequence"/>
</dbReference>
<comment type="caution">
    <text evidence="4">The sequence shown here is derived from an EMBL/GenBank/DDBJ whole genome shotgun (WGS) entry which is preliminary data.</text>
</comment>
<dbReference type="EMBL" id="PNHK01000609">
    <property type="protein sequence ID" value="PMC99464.1"/>
    <property type="molecule type" value="Genomic_DNA"/>
</dbReference>
<comment type="cofactor">
    <cofactor evidence="1">
        <name>pyridoxal 5'-phosphate</name>
        <dbReference type="ChEBI" id="CHEBI:597326"/>
    </cofactor>
</comment>
<dbReference type="GO" id="GO:0008836">
    <property type="term" value="F:diaminopimelate decarboxylase activity"/>
    <property type="evidence" value="ECO:0007669"/>
    <property type="project" value="TreeGrafter"/>
</dbReference>
<dbReference type="Gene3D" id="3.20.20.10">
    <property type="entry name" value="Alanine racemase"/>
    <property type="match status" value="1"/>
</dbReference>
<dbReference type="InterPro" id="IPR029066">
    <property type="entry name" value="PLP-binding_barrel"/>
</dbReference>
<dbReference type="GO" id="GO:0009089">
    <property type="term" value="P:lysine biosynthetic process via diaminopimelate"/>
    <property type="evidence" value="ECO:0007669"/>
    <property type="project" value="TreeGrafter"/>
</dbReference>
<evidence type="ECO:0000256" key="1">
    <source>
        <dbReference type="ARBA" id="ARBA00001933"/>
    </source>
</evidence>
<dbReference type="PANTHER" id="PTHR43727">
    <property type="entry name" value="DIAMINOPIMELATE DECARBOXYLASE"/>
    <property type="match status" value="1"/>
</dbReference>
<feature type="non-terminal residue" evidence="4">
    <location>
        <position position="116"/>
    </location>
</feature>
<evidence type="ECO:0000313" key="4">
    <source>
        <dbReference type="EMBL" id="PMC99464.1"/>
    </source>
</evidence>
<evidence type="ECO:0000313" key="5">
    <source>
        <dbReference type="Proteomes" id="UP000235598"/>
    </source>
</evidence>
<dbReference type="AlphaFoldDB" id="A0A2N6VIQ2"/>
<dbReference type="Pfam" id="PF02784">
    <property type="entry name" value="Orn_Arg_deC_N"/>
    <property type="match status" value="1"/>
</dbReference>
<dbReference type="PANTHER" id="PTHR43727:SF2">
    <property type="entry name" value="GROUP IV DECARBOXYLASE"/>
    <property type="match status" value="1"/>
</dbReference>
<protein>
    <submittedName>
        <fullName evidence="4">Diaminopimelate decarboxylase</fullName>
    </submittedName>
</protein>
<keyword evidence="2" id="KW-0663">Pyridoxal phosphate</keyword>
<dbReference type="SUPFAM" id="SSF50621">
    <property type="entry name" value="Alanine racemase C-terminal domain-like"/>
    <property type="match status" value="1"/>
</dbReference>
<evidence type="ECO:0000259" key="3">
    <source>
        <dbReference type="Pfam" id="PF02784"/>
    </source>
</evidence>
<dbReference type="InterPro" id="IPR009006">
    <property type="entry name" value="Ala_racemase/Decarboxylase_C"/>
</dbReference>
<proteinExistence type="predicted"/>